<dbReference type="EMBL" id="CAFZ01001374">
    <property type="protein sequence ID" value="CCA77213.1"/>
    <property type="molecule type" value="Genomic_DNA"/>
</dbReference>
<evidence type="ECO:0000313" key="3">
    <source>
        <dbReference type="Proteomes" id="UP000007148"/>
    </source>
</evidence>
<proteinExistence type="predicted"/>
<gene>
    <name evidence="2" type="ORF">PIIN_11195</name>
</gene>
<feature type="domain" description="ATP adenylyltransferase C-terminal" evidence="1">
    <location>
        <begin position="31"/>
        <end position="103"/>
    </location>
</feature>
<dbReference type="STRING" id="1109443.G4U0X0"/>
<sequence length="178" mass="19200">MKCVHAHHSTADGNRTVGNGANLEVASAFEGGGPSTPSYNVVMTLEHIYLFLRTAEKYTPTSSSANLTLSIDSLGFVGMLLVKSEEERALVKGIGITSILRRVDPKGPKAFDDISIRVHCLVGVNMHAHGCRLGEHAFLHVVHVHVKLDVLPTLVVLVACSGSADSIVVEWDNHLGRW</sequence>
<protein>
    <recommendedName>
        <fullName evidence="1">ATP adenylyltransferase C-terminal domain-containing protein</fullName>
    </recommendedName>
</protein>
<comment type="caution">
    <text evidence="2">The sequence shown here is derived from an EMBL/GenBank/DDBJ whole genome shotgun (WGS) entry which is preliminary data.</text>
</comment>
<dbReference type="GO" id="GO:0003877">
    <property type="term" value="F:ATP:ADP adenylyltransferase activity"/>
    <property type="evidence" value="ECO:0007669"/>
    <property type="project" value="InterPro"/>
</dbReference>
<name>G4U0X0_SERID</name>
<dbReference type="Gene3D" id="3.30.428.70">
    <property type="match status" value="1"/>
</dbReference>
<dbReference type="OrthoDB" id="10267950at2759"/>
<dbReference type="InterPro" id="IPR019200">
    <property type="entry name" value="ATP_adenylylTrfase_C"/>
</dbReference>
<evidence type="ECO:0000313" key="2">
    <source>
        <dbReference type="EMBL" id="CCA77213.1"/>
    </source>
</evidence>
<dbReference type="InParanoid" id="G4U0X0"/>
<dbReference type="AlphaFoldDB" id="G4U0X0"/>
<reference evidence="2 3" key="1">
    <citation type="journal article" date="2011" name="PLoS Pathog.">
        <title>Endophytic Life Strategies Decoded by Genome and Transcriptome Analyses of the Mutualistic Root Symbiont Piriformospora indica.</title>
        <authorList>
            <person name="Zuccaro A."/>
            <person name="Lahrmann U."/>
            <person name="Guldener U."/>
            <person name="Langen G."/>
            <person name="Pfiffi S."/>
            <person name="Biedenkopf D."/>
            <person name="Wong P."/>
            <person name="Samans B."/>
            <person name="Grimm C."/>
            <person name="Basiewicz M."/>
            <person name="Murat C."/>
            <person name="Martin F."/>
            <person name="Kogel K.H."/>
        </authorList>
    </citation>
    <scope>NUCLEOTIDE SEQUENCE [LARGE SCALE GENOMIC DNA]</scope>
    <source>
        <strain evidence="2 3">DSM 11827</strain>
    </source>
</reference>
<dbReference type="HOGENOM" id="CLU_1511179_0_0_1"/>
<dbReference type="InterPro" id="IPR043171">
    <property type="entry name" value="Ap4A_phos1/2-like"/>
</dbReference>
<organism evidence="2 3">
    <name type="scientific">Serendipita indica (strain DSM 11827)</name>
    <name type="common">Root endophyte fungus</name>
    <name type="synonym">Piriformospora indica</name>
    <dbReference type="NCBI Taxonomy" id="1109443"/>
    <lineage>
        <taxon>Eukaryota</taxon>
        <taxon>Fungi</taxon>
        <taxon>Dikarya</taxon>
        <taxon>Basidiomycota</taxon>
        <taxon>Agaricomycotina</taxon>
        <taxon>Agaricomycetes</taxon>
        <taxon>Sebacinales</taxon>
        <taxon>Serendipitaceae</taxon>
        <taxon>Serendipita</taxon>
    </lineage>
</organism>
<dbReference type="Pfam" id="PF09830">
    <property type="entry name" value="ATP_transf"/>
    <property type="match status" value="1"/>
</dbReference>
<evidence type="ECO:0000259" key="1">
    <source>
        <dbReference type="Pfam" id="PF09830"/>
    </source>
</evidence>
<dbReference type="Proteomes" id="UP000007148">
    <property type="component" value="Unassembled WGS sequence"/>
</dbReference>
<accession>G4U0X0</accession>
<keyword evidence="3" id="KW-1185">Reference proteome</keyword>